<dbReference type="EMBL" id="GGMR01006277">
    <property type="protein sequence ID" value="MBY18896.1"/>
    <property type="molecule type" value="Transcribed_RNA"/>
</dbReference>
<organism evidence="1">
    <name type="scientific">Schizaphis graminum</name>
    <name type="common">Green bug aphid</name>
    <dbReference type="NCBI Taxonomy" id="13262"/>
    <lineage>
        <taxon>Eukaryota</taxon>
        <taxon>Metazoa</taxon>
        <taxon>Ecdysozoa</taxon>
        <taxon>Arthropoda</taxon>
        <taxon>Hexapoda</taxon>
        <taxon>Insecta</taxon>
        <taxon>Pterygota</taxon>
        <taxon>Neoptera</taxon>
        <taxon>Paraneoptera</taxon>
        <taxon>Hemiptera</taxon>
        <taxon>Sternorrhyncha</taxon>
        <taxon>Aphidomorpha</taxon>
        <taxon>Aphidoidea</taxon>
        <taxon>Aphididae</taxon>
        <taxon>Aphidini</taxon>
        <taxon>Schizaphis</taxon>
    </lineage>
</organism>
<dbReference type="AlphaFoldDB" id="A0A2S2NQ57"/>
<proteinExistence type="predicted"/>
<protein>
    <submittedName>
        <fullName evidence="1">Uncharacterized protein</fullName>
    </submittedName>
</protein>
<gene>
    <name evidence="1" type="ORF">g.160678</name>
</gene>
<accession>A0A2S2NQ57</accession>
<evidence type="ECO:0000313" key="1">
    <source>
        <dbReference type="EMBL" id="MBY18896.1"/>
    </source>
</evidence>
<name>A0A2S2NQ57_SCHGA</name>
<sequence>MIAFTDLFIFNQYPFTRFNFSLNVSIEQKPTEYKICDSVKSSNFNKIQTFHLKCLHKLTKATFYVSNHTLHKDFFIPTVQLTIMIRSLNYLFLPSQAANES</sequence>
<reference evidence="1" key="1">
    <citation type="submission" date="2018-04" db="EMBL/GenBank/DDBJ databases">
        <title>Transcriptome of Schizaphis graminum biotype I.</title>
        <authorList>
            <person name="Scully E.D."/>
            <person name="Geib S.M."/>
            <person name="Palmer N.A."/>
            <person name="Koch K."/>
            <person name="Bradshaw J."/>
            <person name="Heng-Moss T."/>
            <person name="Sarath G."/>
        </authorList>
    </citation>
    <scope>NUCLEOTIDE SEQUENCE</scope>
</reference>